<name>A0A977KWD0_9CYAN</name>
<gene>
    <name evidence="4" type="ORF">KA717_29200</name>
</gene>
<dbReference type="InterPro" id="IPR019160">
    <property type="entry name" value="Sec3_CC"/>
</dbReference>
<dbReference type="GO" id="GO:0006887">
    <property type="term" value="P:exocytosis"/>
    <property type="evidence" value="ECO:0007669"/>
    <property type="project" value="InterPro"/>
</dbReference>
<dbReference type="GO" id="GO:0000145">
    <property type="term" value="C:exocyst"/>
    <property type="evidence" value="ECO:0007669"/>
    <property type="project" value="InterPro"/>
</dbReference>
<keyword evidence="2" id="KW-0472">Membrane</keyword>
<dbReference type="Pfam" id="PF09763">
    <property type="entry name" value="Sec3_CC"/>
    <property type="match status" value="1"/>
</dbReference>
<proteinExistence type="predicted"/>
<sequence length="112" mass="12774">MPTPTIIETDLREVLAEMNKKLDTISADMNRKLETISKDVNQVQIRLATVETKVDNIEKRLDSMDKRFDKMELQIEKVENNQGKQVWALIGILFTAVVATSIRFVLTALPQS</sequence>
<evidence type="ECO:0000259" key="3">
    <source>
        <dbReference type="Pfam" id="PF09763"/>
    </source>
</evidence>
<dbReference type="Gene3D" id="1.20.1260.80">
    <property type="match status" value="1"/>
</dbReference>
<dbReference type="AlphaFoldDB" id="A0A977KWD0"/>
<keyword evidence="1" id="KW-0175">Coiled coil</keyword>
<organism evidence="4">
    <name type="scientific">Woronichinia naegeliana WA131</name>
    <dbReference type="NCBI Taxonomy" id="2824559"/>
    <lineage>
        <taxon>Bacteria</taxon>
        <taxon>Bacillati</taxon>
        <taxon>Cyanobacteriota</taxon>
        <taxon>Cyanophyceae</taxon>
        <taxon>Synechococcales</taxon>
        <taxon>Coelosphaeriaceae</taxon>
        <taxon>Woronichinia</taxon>
    </lineage>
</organism>
<dbReference type="SUPFAM" id="SSF57997">
    <property type="entry name" value="Tropomyosin"/>
    <property type="match status" value="1"/>
</dbReference>
<dbReference type="KEGG" id="wna:KA717_29200"/>
<accession>A0A977KWD0</accession>
<dbReference type="EMBL" id="CP073041">
    <property type="protein sequence ID" value="UXE59780.1"/>
    <property type="molecule type" value="Genomic_DNA"/>
</dbReference>
<feature type="transmembrane region" description="Helical" evidence="2">
    <location>
        <begin position="86"/>
        <end position="106"/>
    </location>
</feature>
<dbReference type="Proteomes" id="UP001065613">
    <property type="component" value="Chromosome"/>
</dbReference>
<evidence type="ECO:0000256" key="1">
    <source>
        <dbReference type="SAM" id="Coils"/>
    </source>
</evidence>
<keyword evidence="2" id="KW-1133">Transmembrane helix</keyword>
<evidence type="ECO:0000256" key="2">
    <source>
        <dbReference type="SAM" id="Phobius"/>
    </source>
</evidence>
<feature type="coiled-coil region" evidence="1">
    <location>
        <begin position="40"/>
        <end position="81"/>
    </location>
</feature>
<protein>
    <submittedName>
        <fullName evidence="4">Hemolysin XhlA family protein</fullName>
    </submittedName>
</protein>
<feature type="domain" description="Exocyst complex component Sec3 coiled-coil" evidence="3">
    <location>
        <begin position="13"/>
        <end position="82"/>
    </location>
</feature>
<evidence type="ECO:0000313" key="4">
    <source>
        <dbReference type="EMBL" id="UXE59780.1"/>
    </source>
</evidence>
<keyword evidence="2" id="KW-0812">Transmembrane</keyword>
<reference evidence="4" key="1">
    <citation type="submission" date="2021-04" db="EMBL/GenBank/DDBJ databases">
        <title>Genome sequence of Woronichinia naegeliana from Washington state freshwater lake bloom.</title>
        <authorList>
            <person name="Dreher T.W."/>
        </authorList>
    </citation>
    <scope>NUCLEOTIDE SEQUENCE</scope>
    <source>
        <strain evidence="4">WA131</strain>
    </source>
</reference>